<organism evidence="1 2">
    <name type="scientific">Euplotes crassus</name>
    <dbReference type="NCBI Taxonomy" id="5936"/>
    <lineage>
        <taxon>Eukaryota</taxon>
        <taxon>Sar</taxon>
        <taxon>Alveolata</taxon>
        <taxon>Ciliophora</taxon>
        <taxon>Intramacronucleata</taxon>
        <taxon>Spirotrichea</taxon>
        <taxon>Hypotrichia</taxon>
        <taxon>Euplotida</taxon>
        <taxon>Euplotidae</taxon>
        <taxon>Moneuplotes</taxon>
    </lineage>
</organism>
<evidence type="ECO:0000313" key="1">
    <source>
        <dbReference type="EMBL" id="CAI2383797.1"/>
    </source>
</evidence>
<proteinExistence type="predicted"/>
<reference evidence="1" key="1">
    <citation type="submission" date="2023-07" db="EMBL/GenBank/DDBJ databases">
        <authorList>
            <consortium name="AG Swart"/>
            <person name="Singh M."/>
            <person name="Singh A."/>
            <person name="Seah K."/>
            <person name="Emmerich C."/>
        </authorList>
    </citation>
    <scope>NUCLEOTIDE SEQUENCE</scope>
    <source>
        <strain evidence="1">DP1</strain>
    </source>
</reference>
<comment type="caution">
    <text evidence="1">The sequence shown here is derived from an EMBL/GenBank/DDBJ whole genome shotgun (WGS) entry which is preliminary data.</text>
</comment>
<gene>
    <name evidence="1" type="ORF">ECRASSUSDP1_LOCUS25309</name>
</gene>
<name>A0AAD2D7K8_EUPCR</name>
<dbReference type="EMBL" id="CAMPGE010026100">
    <property type="protein sequence ID" value="CAI2383797.1"/>
    <property type="molecule type" value="Genomic_DNA"/>
</dbReference>
<sequence length="58" mass="6788">MKLSLELKTIFKSIFSDLESILFIYFSLNECVRSGSIKVNFSINTHWTQRSSLVQFHC</sequence>
<accession>A0AAD2D7K8</accession>
<dbReference type="AlphaFoldDB" id="A0AAD2D7K8"/>
<keyword evidence="2" id="KW-1185">Reference proteome</keyword>
<dbReference type="Proteomes" id="UP001295684">
    <property type="component" value="Unassembled WGS sequence"/>
</dbReference>
<protein>
    <submittedName>
        <fullName evidence="1">Uncharacterized protein</fullName>
    </submittedName>
</protein>
<evidence type="ECO:0000313" key="2">
    <source>
        <dbReference type="Proteomes" id="UP001295684"/>
    </source>
</evidence>